<feature type="region of interest" description="Disordered" evidence="7">
    <location>
        <begin position="322"/>
        <end position="356"/>
    </location>
</feature>
<dbReference type="Gene3D" id="3.30.200.20">
    <property type="entry name" value="Phosphorylase Kinase, domain 1"/>
    <property type="match status" value="1"/>
</dbReference>
<keyword evidence="3" id="KW-0418">Kinase</keyword>
<dbReference type="GeneID" id="19014114"/>
<keyword evidence="2 5" id="KW-0547">Nucleotide-binding</keyword>
<organism evidence="9 10">
    <name type="scientific">Bathycoccus prasinos</name>
    <dbReference type="NCBI Taxonomy" id="41875"/>
    <lineage>
        <taxon>Eukaryota</taxon>
        <taxon>Viridiplantae</taxon>
        <taxon>Chlorophyta</taxon>
        <taxon>Mamiellophyceae</taxon>
        <taxon>Mamiellales</taxon>
        <taxon>Bathycoccaceae</taxon>
        <taxon>Bathycoccus</taxon>
    </lineage>
</organism>
<dbReference type="PROSITE" id="PS00108">
    <property type="entry name" value="PROTEIN_KINASE_ST"/>
    <property type="match status" value="1"/>
</dbReference>
<gene>
    <name evidence="9" type="ORF">Bathy08g01350</name>
</gene>
<evidence type="ECO:0000256" key="4">
    <source>
        <dbReference type="ARBA" id="ARBA00022840"/>
    </source>
</evidence>
<evidence type="ECO:0000256" key="7">
    <source>
        <dbReference type="SAM" id="MobiDB-lite"/>
    </source>
</evidence>
<keyword evidence="4 5" id="KW-0067">ATP-binding</keyword>
<evidence type="ECO:0000313" key="9">
    <source>
        <dbReference type="EMBL" id="CCO17520.1"/>
    </source>
</evidence>
<accession>K8EYF0</accession>
<dbReference type="InterPro" id="IPR017441">
    <property type="entry name" value="Protein_kinase_ATP_BS"/>
</dbReference>
<proteinExistence type="inferred from homology"/>
<evidence type="ECO:0000256" key="2">
    <source>
        <dbReference type="ARBA" id="ARBA00022741"/>
    </source>
</evidence>
<dbReference type="InterPro" id="IPR008271">
    <property type="entry name" value="Ser/Thr_kinase_AS"/>
</dbReference>
<dbReference type="InterPro" id="IPR011009">
    <property type="entry name" value="Kinase-like_dom_sf"/>
</dbReference>
<dbReference type="PROSITE" id="PS00107">
    <property type="entry name" value="PROTEIN_KINASE_ATP"/>
    <property type="match status" value="1"/>
</dbReference>
<dbReference type="STRING" id="41875.K8EYF0"/>
<evidence type="ECO:0000256" key="5">
    <source>
        <dbReference type="PROSITE-ProRule" id="PRU10141"/>
    </source>
</evidence>
<dbReference type="Pfam" id="PF00069">
    <property type="entry name" value="Pkinase"/>
    <property type="match status" value="1"/>
</dbReference>
<dbReference type="KEGG" id="bpg:Bathy08g01350"/>
<evidence type="ECO:0000259" key="8">
    <source>
        <dbReference type="PROSITE" id="PS50011"/>
    </source>
</evidence>
<dbReference type="SMART" id="SM00220">
    <property type="entry name" value="S_TKc"/>
    <property type="match status" value="1"/>
</dbReference>
<feature type="compositionally biased region" description="Low complexity" evidence="7">
    <location>
        <begin position="1"/>
        <end position="12"/>
    </location>
</feature>
<evidence type="ECO:0000256" key="6">
    <source>
        <dbReference type="RuleBase" id="RU000304"/>
    </source>
</evidence>
<evidence type="ECO:0000256" key="3">
    <source>
        <dbReference type="ARBA" id="ARBA00022777"/>
    </source>
</evidence>
<comment type="similarity">
    <text evidence="6">Belongs to the protein kinase superfamily.</text>
</comment>
<dbReference type="GO" id="GO:0005524">
    <property type="term" value="F:ATP binding"/>
    <property type="evidence" value="ECO:0007669"/>
    <property type="project" value="UniProtKB-UniRule"/>
</dbReference>
<dbReference type="SUPFAM" id="SSF56112">
    <property type="entry name" value="Protein kinase-like (PK-like)"/>
    <property type="match status" value="1"/>
</dbReference>
<dbReference type="GO" id="GO:0005737">
    <property type="term" value="C:cytoplasm"/>
    <property type="evidence" value="ECO:0007669"/>
    <property type="project" value="TreeGrafter"/>
</dbReference>
<dbReference type="FunFam" id="1.10.510.10:FF:000571">
    <property type="entry name" value="Maternal embryonic leucine zipper kinase"/>
    <property type="match status" value="1"/>
</dbReference>
<feature type="binding site" evidence="5">
    <location>
        <position position="54"/>
    </location>
    <ligand>
        <name>ATP</name>
        <dbReference type="ChEBI" id="CHEBI:30616"/>
    </ligand>
</feature>
<dbReference type="AlphaFoldDB" id="K8EYF0"/>
<dbReference type="RefSeq" id="XP_007511399.1">
    <property type="nucleotide sequence ID" value="XM_007511337.1"/>
</dbReference>
<name>K8EYF0_9CHLO</name>
<protein>
    <recommendedName>
        <fullName evidence="8">Protein kinase domain-containing protein</fullName>
    </recommendedName>
</protein>
<reference evidence="9 10" key="1">
    <citation type="submission" date="2011-10" db="EMBL/GenBank/DDBJ databases">
        <authorList>
            <person name="Genoscope - CEA"/>
        </authorList>
    </citation>
    <scope>NUCLEOTIDE SEQUENCE [LARGE SCALE GENOMIC DNA]</scope>
    <source>
        <strain evidence="9 10">RCC 1105</strain>
    </source>
</reference>
<keyword evidence="1" id="KW-0808">Transferase</keyword>
<dbReference type="EMBL" id="FO082271">
    <property type="protein sequence ID" value="CCO17520.1"/>
    <property type="molecule type" value="Genomic_DNA"/>
</dbReference>
<dbReference type="OrthoDB" id="193931at2759"/>
<dbReference type="Proteomes" id="UP000198341">
    <property type="component" value="Chromosome 8"/>
</dbReference>
<dbReference type="PROSITE" id="PS50011">
    <property type="entry name" value="PROTEIN_KINASE_DOM"/>
    <property type="match status" value="1"/>
</dbReference>
<dbReference type="PANTHER" id="PTHR24346:SF92">
    <property type="entry name" value="SNF1-RELATED PROTEIN KINASE 2.6"/>
    <property type="match status" value="1"/>
</dbReference>
<keyword evidence="6" id="KW-0723">Serine/threonine-protein kinase</keyword>
<dbReference type="GO" id="GO:0035556">
    <property type="term" value="P:intracellular signal transduction"/>
    <property type="evidence" value="ECO:0007669"/>
    <property type="project" value="TreeGrafter"/>
</dbReference>
<feature type="domain" description="Protein kinase" evidence="8">
    <location>
        <begin position="25"/>
        <end position="279"/>
    </location>
</feature>
<dbReference type="GO" id="GO:0004674">
    <property type="term" value="F:protein serine/threonine kinase activity"/>
    <property type="evidence" value="ECO:0007669"/>
    <property type="project" value="UniProtKB-KW"/>
</dbReference>
<evidence type="ECO:0000256" key="1">
    <source>
        <dbReference type="ARBA" id="ARBA00022679"/>
    </source>
</evidence>
<evidence type="ECO:0000313" key="10">
    <source>
        <dbReference type="Proteomes" id="UP000198341"/>
    </source>
</evidence>
<dbReference type="PANTHER" id="PTHR24346">
    <property type="entry name" value="MAP/MICROTUBULE AFFINITY-REGULATING KINASE"/>
    <property type="match status" value="1"/>
</dbReference>
<keyword evidence="10" id="KW-1185">Reference proteome</keyword>
<dbReference type="Gene3D" id="1.10.510.10">
    <property type="entry name" value="Transferase(Phosphotransferase) domain 1"/>
    <property type="match status" value="1"/>
</dbReference>
<dbReference type="eggNOG" id="KOG0583">
    <property type="taxonomic scope" value="Eukaryota"/>
</dbReference>
<feature type="region of interest" description="Disordered" evidence="7">
    <location>
        <begin position="1"/>
        <end position="21"/>
    </location>
</feature>
<dbReference type="InterPro" id="IPR000719">
    <property type="entry name" value="Prot_kinase_dom"/>
</dbReference>
<sequence length="356" mass="39716">MTSTSYNTNTNNKINENLHDSTYEPVNDKLLGSGSYGLTKLMREKSTGKQYAIKYIERGDKITEHVRREIVNHRNLNHPNVVKFRQCLLTPTHLAVAMEAVGGGELFSYVQQQGKFNESQARYFFQHLISGVEYLHNMRISHRDLKLENTLVDLNETPTLKICDFGFSKGGFDSQPKTQIGTPAYIAPEVYAGVQPYDGQASDVWACGVLLYVTLVGRYPFQDPKDPGSSHKMMQRVLSGTTEIPSSLSEECKDLMGKIFVTDPKKRASIEDIYMHPWFRHDLSPNVPLGNTQPGPADGDMLKELQSLEEINAIVDAAKVAPKKPKGSWGYDDDDDDDCDHMGGSGDLGGSLDVDY</sequence>